<dbReference type="Gene3D" id="3.30.870.10">
    <property type="entry name" value="Endonuclease Chain A"/>
    <property type="match status" value="2"/>
</dbReference>
<dbReference type="PANTHER" id="PTHR21248">
    <property type="entry name" value="CARDIOLIPIN SYNTHASE"/>
    <property type="match status" value="1"/>
</dbReference>
<evidence type="ECO:0000313" key="2">
    <source>
        <dbReference type="EMBL" id="SDD65478.1"/>
    </source>
</evidence>
<dbReference type="InterPro" id="IPR025202">
    <property type="entry name" value="PLD-like_dom"/>
</dbReference>
<organism evidence="2 3">
    <name type="scientific">Aquimonas voraii</name>
    <dbReference type="NCBI Taxonomy" id="265719"/>
    <lineage>
        <taxon>Bacteria</taxon>
        <taxon>Pseudomonadati</taxon>
        <taxon>Pseudomonadota</taxon>
        <taxon>Gammaproteobacteria</taxon>
        <taxon>Lysobacterales</taxon>
        <taxon>Lysobacteraceae</taxon>
        <taxon>Aquimonas</taxon>
    </lineage>
</organism>
<dbReference type="SMART" id="SM00155">
    <property type="entry name" value="PLDc"/>
    <property type="match status" value="2"/>
</dbReference>
<dbReference type="SUPFAM" id="SSF56024">
    <property type="entry name" value="Phospholipase D/nuclease"/>
    <property type="match status" value="2"/>
</dbReference>
<dbReference type="RefSeq" id="WP_091242092.1">
    <property type="nucleotide sequence ID" value="NZ_FNAG01000005.1"/>
</dbReference>
<dbReference type="AlphaFoldDB" id="A0A1G6WI50"/>
<dbReference type="OrthoDB" id="9814092at2"/>
<dbReference type="STRING" id="265719.SAMN04488509_1058"/>
<reference evidence="2 3" key="1">
    <citation type="submission" date="2016-10" db="EMBL/GenBank/DDBJ databases">
        <authorList>
            <person name="de Groot N.N."/>
        </authorList>
    </citation>
    <scope>NUCLEOTIDE SEQUENCE [LARGE SCALE GENOMIC DNA]</scope>
    <source>
        <strain evidence="2 3">DSM 16957</strain>
    </source>
</reference>
<dbReference type="GO" id="GO:0032049">
    <property type="term" value="P:cardiolipin biosynthetic process"/>
    <property type="evidence" value="ECO:0007669"/>
    <property type="project" value="UniProtKB-ARBA"/>
</dbReference>
<dbReference type="InterPro" id="IPR001736">
    <property type="entry name" value="PLipase_D/transphosphatidylase"/>
</dbReference>
<dbReference type="Pfam" id="PF13091">
    <property type="entry name" value="PLDc_2"/>
    <property type="match status" value="2"/>
</dbReference>
<protein>
    <submittedName>
        <fullName evidence="2">PLD-like domain-containing protein</fullName>
    </submittedName>
</protein>
<feature type="domain" description="PLD phosphodiesterase" evidence="1">
    <location>
        <begin position="476"/>
        <end position="503"/>
    </location>
</feature>
<proteinExistence type="predicted"/>
<dbReference type="GO" id="GO:0030572">
    <property type="term" value="F:phosphatidyltransferase activity"/>
    <property type="evidence" value="ECO:0007669"/>
    <property type="project" value="UniProtKB-ARBA"/>
</dbReference>
<evidence type="ECO:0000259" key="1">
    <source>
        <dbReference type="PROSITE" id="PS50035"/>
    </source>
</evidence>
<name>A0A1G6WI50_9GAMM</name>
<dbReference type="Proteomes" id="UP000199603">
    <property type="component" value="Unassembled WGS sequence"/>
</dbReference>
<dbReference type="CDD" id="cd09111">
    <property type="entry name" value="PLDc_ymdC_like_1"/>
    <property type="match status" value="1"/>
</dbReference>
<dbReference type="PROSITE" id="PS50035">
    <property type="entry name" value="PLD"/>
    <property type="match status" value="2"/>
</dbReference>
<dbReference type="CDD" id="cd09113">
    <property type="entry name" value="PLDc_ymdC_like_2"/>
    <property type="match status" value="1"/>
</dbReference>
<dbReference type="PROSITE" id="PS51257">
    <property type="entry name" value="PROKAR_LIPOPROTEIN"/>
    <property type="match status" value="1"/>
</dbReference>
<evidence type="ECO:0000313" key="3">
    <source>
        <dbReference type="Proteomes" id="UP000199603"/>
    </source>
</evidence>
<feature type="domain" description="PLD phosphodiesterase" evidence="1">
    <location>
        <begin position="187"/>
        <end position="214"/>
    </location>
</feature>
<gene>
    <name evidence="2" type="ORF">SAMN04488509_1058</name>
</gene>
<sequence>MPPHRLPLLSCALLCLLLAACTPSRERVRVDVERAAAHQDRSLDCVRADRCAEWSLLRVAAAEAVRDSTPESPRHVVLNLESGHDALLARLHLIRAARHSIEVQSFIYAQDDAGFLVLDELLRAARRGVRVRVLLDQLFSIENVELLAALAQAHANFELRLYNPTFGKGATSKFEFVGGILCCFTQFNQRMHNKLLLVDGLVGVTGGRNYQERYFDLDPGFNYRDRDVVVGGPVAAAMQRSFEQFWRAERSLPAAGLRDVRRRLDAAPRGRAVLAELPLRQRARIEALRRELADPERLRAVLITPLHRVGRVDFYSDGPEKQLGRIEPGRRDSSDSLRRAVQRARHEIVLQTPYLVLSREAQAAFRRLQQREAPPRVRISTNSLASTDAFPVYALSHKYKRTYLREFRFEIHEYKPRPENAPIALKLDPENDAISLPARFLRSESSRAFGSAAGASADTPRRRALRGPLPLQTLGMRIGLHSKSMVIDGELAVIGSHNFDPRSDRLNTESLVVIHDRDFANELRDILLEDMSPANAWVIAPRPRPPRLVRGLNYSLGKAFEFLPILDVWPWRYATSWEYTGGPGCTPMSPFDPRFADCHTPVGDFPQVEIPFKAMNTRILTAFGAGLAPIL</sequence>
<dbReference type="PANTHER" id="PTHR21248:SF12">
    <property type="entry name" value="CARDIOLIPIN SYNTHASE C"/>
    <property type="match status" value="1"/>
</dbReference>
<dbReference type="EMBL" id="FNAG01000005">
    <property type="protein sequence ID" value="SDD65478.1"/>
    <property type="molecule type" value="Genomic_DNA"/>
</dbReference>
<accession>A0A1G6WI50</accession>
<keyword evidence="3" id="KW-1185">Reference proteome</keyword>